<dbReference type="Gene3D" id="1.10.1070.11">
    <property type="entry name" value="Phosphatidylinositol 3-/4-kinase, catalytic domain"/>
    <property type="match status" value="1"/>
</dbReference>
<protein>
    <recommendedName>
        <fullName evidence="12">Serine/threonine-protein kinase ATR</fullName>
        <ecNumber evidence="3">2.7.11.1</ecNumber>
    </recommendedName>
</protein>
<keyword evidence="4" id="KW-0723">Serine/threonine-protein kinase</keyword>
<dbReference type="Pfam" id="PF23593">
    <property type="entry name" value="HEAT_ATR"/>
    <property type="match status" value="1"/>
</dbReference>
<dbReference type="Pfam" id="PF00454">
    <property type="entry name" value="PI3_PI4_kinase"/>
    <property type="match status" value="1"/>
</dbReference>
<name>A0A1A9UXZ6_GLOAU</name>
<dbReference type="GO" id="GO:0004674">
    <property type="term" value="F:protein serine/threonine kinase activity"/>
    <property type="evidence" value="ECO:0007669"/>
    <property type="project" value="UniProtKB-KW"/>
</dbReference>
<evidence type="ECO:0000313" key="17">
    <source>
        <dbReference type="Proteomes" id="UP000078200"/>
    </source>
</evidence>
<dbReference type="InterPro" id="IPR012993">
    <property type="entry name" value="UME"/>
</dbReference>
<dbReference type="InterPro" id="IPR036940">
    <property type="entry name" value="PI3/4_kinase_cat_sf"/>
</dbReference>
<dbReference type="InterPro" id="IPR016024">
    <property type="entry name" value="ARM-type_fold"/>
</dbReference>
<dbReference type="GO" id="GO:0006281">
    <property type="term" value="P:DNA repair"/>
    <property type="evidence" value="ECO:0007669"/>
    <property type="project" value="UniProtKB-KW"/>
</dbReference>
<evidence type="ECO:0000256" key="3">
    <source>
        <dbReference type="ARBA" id="ARBA00012513"/>
    </source>
</evidence>
<dbReference type="InterPro" id="IPR011009">
    <property type="entry name" value="Kinase-like_dom_sf"/>
</dbReference>
<dbReference type="PANTHER" id="PTHR11139">
    <property type="entry name" value="ATAXIA TELANGIECTASIA MUTATED ATM -RELATED"/>
    <property type="match status" value="1"/>
</dbReference>
<dbReference type="InterPro" id="IPR014009">
    <property type="entry name" value="PIK_FAT"/>
</dbReference>
<dbReference type="GO" id="GO:0000723">
    <property type="term" value="P:telomere maintenance"/>
    <property type="evidence" value="ECO:0007669"/>
    <property type="project" value="TreeGrafter"/>
</dbReference>
<dbReference type="EC" id="2.7.11.1" evidence="3"/>
<dbReference type="PANTHER" id="PTHR11139:SF69">
    <property type="entry name" value="SERINE_THREONINE-PROTEIN KINASE ATR"/>
    <property type="match status" value="1"/>
</dbReference>
<keyword evidence="10" id="KW-0234">DNA repair</keyword>
<evidence type="ECO:0000256" key="10">
    <source>
        <dbReference type="ARBA" id="ARBA00023204"/>
    </source>
</evidence>
<evidence type="ECO:0000256" key="6">
    <source>
        <dbReference type="ARBA" id="ARBA00022741"/>
    </source>
</evidence>
<evidence type="ECO:0000256" key="5">
    <source>
        <dbReference type="ARBA" id="ARBA00022679"/>
    </source>
</evidence>
<dbReference type="SMART" id="SM01343">
    <property type="entry name" value="FATC"/>
    <property type="match status" value="1"/>
</dbReference>
<keyword evidence="8" id="KW-0418">Kinase</keyword>
<evidence type="ECO:0000256" key="8">
    <source>
        <dbReference type="ARBA" id="ARBA00022777"/>
    </source>
</evidence>
<dbReference type="SUPFAM" id="SSF48371">
    <property type="entry name" value="ARM repeat"/>
    <property type="match status" value="1"/>
</dbReference>
<organism evidence="16 17">
    <name type="scientific">Glossina austeni</name>
    <name type="common">Savannah tsetse fly</name>
    <dbReference type="NCBI Taxonomy" id="7395"/>
    <lineage>
        <taxon>Eukaryota</taxon>
        <taxon>Metazoa</taxon>
        <taxon>Ecdysozoa</taxon>
        <taxon>Arthropoda</taxon>
        <taxon>Hexapoda</taxon>
        <taxon>Insecta</taxon>
        <taxon>Pterygota</taxon>
        <taxon>Neoptera</taxon>
        <taxon>Endopterygota</taxon>
        <taxon>Diptera</taxon>
        <taxon>Brachycera</taxon>
        <taxon>Muscomorpha</taxon>
        <taxon>Hippoboscoidea</taxon>
        <taxon>Glossinidae</taxon>
        <taxon>Glossina</taxon>
    </lineage>
</organism>
<feature type="domain" description="FATC" evidence="15">
    <location>
        <begin position="2600"/>
        <end position="2632"/>
    </location>
</feature>
<dbReference type="InterPro" id="IPR018936">
    <property type="entry name" value="PI3/4_kinase_CS"/>
</dbReference>
<keyword evidence="17" id="KW-1185">Reference proteome</keyword>
<dbReference type="GO" id="GO:0005694">
    <property type="term" value="C:chromosome"/>
    <property type="evidence" value="ECO:0007669"/>
    <property type="project" value="TreeGrafter"/>
</dbReference>
<dbReference type="InterPro" id="IPR003152">
    <property type="entry name" value="FATC_dom"/>
</dbReference>
<dbReference type="PROSITE" id="PS00916">
    <property type="entry name" value="PI3_4_KINASE_2"/>
    <property type="match status" value="1"/>
</dbReference>
<sequence length="2632" mass="306173">MAAMVDRRKDIWKLLYSLVNCTTTDLNDVFAFINDILCKEHSLIRQSMRESTNRFQDTFILWLTSKLIKCFTFQDENILEKNLKIQHKLLNSCLINRPALFERMVTAYVQAIDQLIESYAKQDLLSDNPSQLHITTFTTKDTCLIELDEHFRFDCIQVSVEQVNNITQALLQIVDHCLIVGYADFPTIFENSLVSIFKALKECDIITKLYCFQYVKSVFRKTTILNEHLHGIFELTLKALTVIWEQLPVWSDNNCFSQETFNDLIDESSSLLVTLTRFHHQLINKSQILQHSFSLMQYTVELHRWQSKRLRYDLTLLTQFLRSLINFTFPLIHYYPEVHQNLLKKELIQSLKKSSESYFLIMRLLPPLITIKPLKEESQVLLRYLWCKIDSFPQKNYLLKHDYDAVIESIASLILMEHLLVRRQQQKFLNKSADLDLKNLPLSLNDVDLLIPLNLKKESVRLTLESIINKLKSISTNGNSFLDYSIKMAGLILRSDFMRNMLTQKAQFELLELLLHPLKTSTVYVKQSQLVDICLDLLNQLQFKAFLEAQKLISTSVAAIIKNVFENSPSPNYKSKFSQSLEHFLAFGWFENDFLLKEFKKLLLSYPDLFYIFLKNISCINARGSYSIIARFGPSSEIGSLEPYHWFSLEIMCHKCHPFVKNNSELMKYLENREAVVRLQYETQAFESEKGLPAEIHTHLLRQLFVKPHYAFAINHLDNYNVTVEDCVEILTKSLDISCLHLPTFSLMVTECFKPHHESKFLRPIACALLQHTTKSLKFVKNVDYQRAMLQLLACCTENGWLSEQWLYHFFKMTFFYLIHPNSKVAHEAVLCATEMCDRYSIQPIQLWNWYKRDALNLLKELIVYSYLAKGIRMTRSLKAFTNMLGFSCVQEFICKYYRLLVAMILPYCVKEPRCKGLIISISKMTRKSVSNLFIVSFLRTYSHIYLTEDFEVGNACIDLIIKCTGTDLNHLMNADVKQTVSEFLVYFNRSPLFVMQAFQCLLPREIGAKSLTSPTFEFTNFIADRFLGVITYFQTCLAEPNFEKSLKEEALYSLAQIMRLIGPQNVTQFRFKIMAMLSFVLTLHDGNLQNICLKIWHIFLHIVNIQELGPSLSRIVATLQPLLQQNFEEINDIYHYLILKNDNFLGLYIPNLYFLDSEVNLRSEIHTYVKRQSDLSKTERSSFLEKLAFLQKQISNENLQVRIHGLRYLKNFISQHREEINHLTLDIIRVDPLLENIVDNLVSGSCHEDRSMHLASAKCLGELGAIDPSYMPSNYSFENGIDISLSIHTDDFAVLALTELCRAYQYKKETKYVDNFSLAIQETLSVFGISPKESKKLNVWMAIPKRTQQVMEPFLSSCYTASKREIKNSEHPLFKSNALKTYEDWAFAWSCRLIDLVQNDETNHLLNSYKPSMKRDNNMLALFFPYILLHAVQECDEVALQCIFEEFQAVFSYGGSDPRDHIQTECDLVCFKEFKSTKYSADNAPTTVLKKVSNFMDTDKKLETCTKLCSDQLDFLQRWVREWQRVHMVGGKISEADQRYKAIEEFMKKFNKLNVSKANYDAADYSRALLYLEEYIEENIESRLQEQLSFLIEIHGKLMDSDSVEGAVYLKKTNLTLAEEILVNRIVDRPQETITCYEQLLCSDDTINQEHIKGMIDCYLRMDISATALLTFDGLWQKLNDQYTDDYFKECKSELLWRLGRYDELEDLLENSVIKSKITNWNIQCAEAFLLFRQPNDIDNTSSPELTYFQQQLDNIRSNILFNMRSCSGVNEYSYNNCYDEMIRLHMLDEVEQNKLLIKNIVTSIKRPSKTGNLKEECMRKIEDFFNNWNARLNILQPMARVVEPVFCLRRNLLSETKRILSNYENHNKELVKLVNGCVNEEIGKLWIRSGQMNRVTGCLQQAQLSLMKAEPYKPLTLFLEKARLMWQKGEQTYTFKLLEENILRLESCCAGDLRKLDNVQRGLYAEAKFLQATYNAESMNICSELNLRYFKEALEGNRSSEKCYVHLAQYMEKIYDSYAADQREGEIGYRLLQDVMLNYAKGLKYGFANVYQSLPRLLSIWLDFTSYLATLCDKPALGSATATKVAVFQEIARKMNDLINNCNNILSTSIFYTAFSQLLSRICHPSKEVYETLKNIIVKLIEHFPQQSLWMLLPVFKSCHSTRIKRCHLIFTDSRLDKPIFQKLLKDFNMLSERLIELTNKDVSFDRSYELSSLVRQLPRLFRDPNFSEIMLPFEKYMQISFPINANAAESLSLNNNNKVGIPNSSGDGFSSIIPSNPFPYTSVYIRGIREEIVVLRSAAKPKKICIECSDGLSYNVMIKPKDDLRRDFRLMEFNGLVKRYLHQDSQARHRSLRIRTYAAIPFNEECGLVEWLPRLNSFRGICTSFYRMRGLGVPDRILRQCVLPQTESIEKKRALFTQKLLPRHPPLFHNWFLQQFPTPHSWYQARTAYVKTVAVMSMVGYILGLGDRHGENILFDETNGDAVHVDFNCLFNQGECFAYPEIVPFRLTHNMVFAMGPLGVEGLFRKCCEITLRVLKDEAKTLKSILRPFVYDLGNLNRTKAKSSSDLEITDPKAMLDVRRIEERLQGYVKKTEANGIPLSTEGQVNFLINEATDIDNLAAMYIGWGAYF</sequence>
<dbReference type="GO" id="GO:0005524">
    <property type="term" value="F:ATP binding"/>
    <property type="evidence" value="ECO:0007669"/>
    <property type="project" value="UniProtKB-KW"/>
</dbReference>
<dbReference type="Pfam" id="PF02259">
    <property type="entry name" value="FAT"/>
    <property type="match status" value="1"/>
</dbReference>
<comment type="similarity">
    <text evidence="2">Belongs to the PI3/PI4-kinase family. ATM subfamily.</text>
</comment>
<feature type="domain" description="PI3K/PI4K catalytic" evidence="13">
    <location>
        <begin position="2291"/>
        <end position="2623"/>
    </location>
</feature>
<proteinExistence type="inferred from homology"/>
<dbReference type="Pfam" id="PF25030">
    <property type="entry name" value="M-HEAT_ATR"/>
    <property type="match status" value="1"/>
</dbReference>
<dbReference type="SUPFAM" id="SSF56112">
    <property type="entry name" value="Protein kinase-like (PK-like)"/>
    <property type="match status" value="1"/>
</dbReference>
<keyword evidence="11" id="KW-0539">Nucleus</keyword>
<evidence type="ECO:0000256" key="12">
    <source>
        <dbReference type="ARBA" id="ARBA00024420"/>
    </source>
</evidence>
<dbReference type="VEuPathDB" id="VectorBase:GAUT019402"/>
<reference evidence="16" key="1">
    <citation type="submission" date="2020-05" db="UniProtKB">
        <authorList>
            <consortium name="EnsemblMetazoa"/>
        </authorList>
    </citation>
    <scope>IDENTIFICATION</scope>
    <source>
        <strain evidence="16">TTRI</strain>
    </source>
</reference>
<evidence type="ECO:0000256" key="2">
    <source>
        <dbReference type="ARBA" id="ARBA00010769"/>
    </source>
</evidence>
<dbReference type="Gene3D" id="3.30.1010.10">
    <property type="entry name" value="Phosphatidylinositol 3-kinase Catalytic Subunit, Chain A, domain 4"/>
    <property type="match status" value="1"/>
</dbReference>
<evidence type="ECO:0000259" key="14">
    <source>
        <dbReference type="PROSITE" id="PS51189"/>
    </source>
</evidence>
<dbReference type="PROSITE" id="PS51190">
    <property type="entry name" value="FATC"/>
    <property type="match status" value="1"/>
</dbReference>
<accession>A0A1A9UXZ6</accession>
<dbReference type="SMART" id="SM00146">
    <property type="entry name" value="PI3Kc"/>
    <property type="match status" value="1"/>
</dbReference>
<dbReference type="EnsemblMetazoa" id="GAUT019402-RA">
    <property type="protein sequence ID" value="GAUT019402-PA"/>
    <property type="gene ID" value="GAUT019402"/>
</dbReference>
<evidence type="ECO:0000256" key="1">
    <source>
        <dbReference type="ARBA" id="ARBA00004123"/>
    </source>
</evidence>
<dbReference type="PROSITE" id="PS51189">
    <property type="entry name" value="FAT"/>
    <property type="match status" value="1"/>
</dbReference>
<dbReference type="InterPro" id="IPR057564">
    <property type="entry name" value="HEAT_ATR"/>
</dbReference>
<dbReference type="InterPro" id="IPR056802">
    <property type="entry name" value="ATR-like_M-HEAT"/>
</dbReference>
<evidence type="ECO:0000259" key="13">
    <source>
        <dbReference type="PROSITE" id="PS50290"/>
    </source>
</evidence>
<keyword evidence="6" id="KW-0547">Nucleotide-binding</keyword>
<evidence type="ECO:0000256" key="7">
    <source>
        <dbReference type="ARBA" id="ARBA00022763"/>
    </source>
</evidence>
<comment type="subcellular location">
    <subcellularLocation>
        <location evidence="1">Nucleus</location>
    </subcellularLocation>
</comment>
<dbReference type="InterPro" id="IPR050517">
    <property type="entry name" value="DDR_Repair_Kinase"/>
</dbReference>
<dbReference type="GO" id="GO:0000077">
    <property type="term" value="P:DNA damage checkpoint signaling"/>
    <property type="evidence" value="ECO:0007669"/>
    <property type="project" value="TreeGrafter"/>
</dbReference>
<dbReference type="GO" id="GO:0005634">
    <property type="term" value="C:nucleus"/>
    <property type="evidence" value="ECO:0007669"/>
    <property type="project" value="UniProtKB-SubCell"/>
</dbReference>
<feature type="domain" description="FAT" evidence="14">
    <location>
        <begin position="1555"/>
        <end position="2160"/>
    </location>
</feature>
<dbReference type="SMART" id="SM00802">
    <property type="entry name" value="UME"/>
    <property type="match status" value="1"/>
</dbReference>
<evidence type="ECO:0000259" key="15">
    <source>
        <dbReference type="PROSITE" id="PS51190"/>
    </source>
</evidence>
<keyword evidence="5" id="KW-0808">Transferase</keyword>
<keyword evidence="9" id="KW-0067">ATP-binding</keyword>
<keyword evidence="7" id="KW-0227">DNA damage</keyword>
<evidence type="ECO:0000256" key="4">
    <source>
        <dbReference type="ARBA" id="ARBA00022527"/>
    </source>
</evidence>
<dbReference type="STRING" id="7395.A0A1A9UXZ6"/>
<evidence type="ECO:0000256" key="11">
    <source>
        <dbReference type="ARBA" id="ARBA00023242"/>
    </source>
</evidence>
<dbReference type="Proteomes" id="UP000078200">
    <property type="component" value="Unassembled WGS sequence"/>
</dbReference>
<dbReference type="CDD" id="cd00892">
    <property type="entry name" value="PIKKc_ATR"/>
    <property type="match status" value="1"/>
</dbReference>
<dbReference type="InterPro" id="IPR003151">
    <property type="entry name" value="PIK-rel_kinase_FAT"/>
</dbReference>
<dbReference type="InterPro" id="IPR000403">
    <property type="entry name" value="PI3/4_kinase_cat_dom"/>
</dbReference>
<evidence type="ECO:0000313" key="16">
    <source>
        <dbReference type="EnsemblMetazoa" id="GAUT019402-PA"/>
    </source>
</evidence>
<evidence type="ECO:0000256" key="9">
    <source>
        <dbReference type="ARBA" id="ARBA00022840"/>
    </source>
</evidence>
<dbReference type="Pfam" id="PF02260">
    <property type="entry name" value="FATC"/>
    <property type="match status" value="1"/>
</dbReference>
<dbReference type="PROSITE" id="PS50290">
    <property type="entry name" value="PI3_4_KINASE_3"/>
    <property type="match status" value="1"/>
</dbReference>
<dbReference type="Pfam" id="PF08064">
    <property type="entry name" value="UME"/>
    <property type="match status" value="1"/>
</dbReference>